<reference evidence="2" key="3">
    <citation type="submission" date="2017-09" db="EMBL/GenBank/DDBJ databases">
        <authorList>
            <person name="Ehlers B."/>
            <person name="Leendertz F.H."/>
        </authorList>
    </citation>
    <scope>NUCLEOTIDE SEQUENCE</scope>
    <source>
        <tissue evidence="2">Armtip with large light organs</tissue>
    </source>
</reference>
<dbReference type="PANTHER" id="PTHR42814:SF3">
    <property type="entry name" value="BETA-N-ACETYLHEXOSAMINIDASE"/>
    <property type="match status" value="1"/>
</dbReference>
<dbReference type="Gene3D" id="3.40.50.12780">
    <property type="entry name" value="N-terminal domain of ligase-like"/>
    <property type="match status" value="1"/>
</dbReference>
<reference evidence="3" key="2">
    <citation type="submission" date="2016-06" db="EMBL/GenBank/DDBJ databases">
        <title>Predicted enzymes responsible for bioluminescence in the firefly squid.</title>
        <authorList>
            <person name="Ishida Y."/>
            <person name="Asano Y."/>
        </authorList>
    </citation>
    <scope>NUCLEOTIDE SEQUENCE</scope>
</reference>
<dbReference type="PANTHER" id="PTHR42814">
    <property type="entry name" value="AMP-BINDING DOMAIN-CONTAINING PROTEIN"/>
    <property type="match status" value="1"/>
</dbReference>
<evidence type="ECO:0000313" key="2">
    <source>
        <dbReference type="EMBL" id="AXM90649.1"/>
    </source>
</evidence>
<sequence length="545" mass="61747">MKSYFHNPRDFTFVYETLPDRMKKLAQEKPNKVAVVMYYSERDRFQITRKELYDKAVKFARALMKLGLKKGERVAFCASNSINWLAYDLGIIIAGGISVHLLMGEYDIKFALAGCSFVVLEKSEHWDDLLAVAEIAPGGLITSESFPSLKLGMSVSASTRPGEALLISELLDEVDKMDSKKYTNFPFVDPEDFVFTKQTSGTTGIPKRVKHTHFNVMNCPQSYGEMDAFTDSDVRFNSRHMAYTVGYPFDLFTTGLTHVSGCPTFLNDYDNLDYLVKIWRQEGCTILDLPPNKFSDLRGFDCRVKTIDSTGDLLTKEMIDGSLSIAETMIVAYSSVEALNICHRVFKRSNLHEHIDGMLGRPSQGVEVKIVDEFGAVVEQGMAGVVYVRCPWMSTGYWDIGTVRPHGWLETSDVAIMLPEGDLILKGKTTEFILRGELKLLTQFVESYVDRHQDVNKTVAVNIPDANGKDNLCCCVQTYPGQKLEDEALLDFCMANMHDKYVFEWLPVIPKYFLEFEEFPELLTGKIDKMKTREIAIERLKATKK</sequence>
<organism evidence="2">
    <name type="scientific">Watasenia scintillans</name>
    <name type="common">Japanese firefly squid</name>
    <name type="synonym">Abraliopsis scintillans</name>
    <dbReference type="NCBI Taxonomy" id="6625"/>
    <lineage>
        <taxon>Eukaryota</taxon>
        <taxon>Metazoa</taxon>
        <taxon>Spiralia</taxon>
        <taxon>Lophotrochozoa</taxon>
        <taxon>Mollusca</taxon>
        <taxon>Cephalopoda</taxon>
        <taxon>Coleoidea</taxon>
        <taxon>Decapodiformes</taxon>
        <taxon>Oegopsida</taxon>
        <taxon>Enoploteuthidae</taxon>
        <taxon>Watasenia</taxon>
    </lineage>
</organism>
<dbReference type="Pfam" id="PF00501">
    <property type="entry name" value="AMP-binding"/>
    <property type="match status" value="1"/>
</dbReference>
<name>A0A346DKM1_WATSC</name>
<proteinExistence type="evidence at transcript level"/>
<dbReference type="EMBL" id="MF969251">
    <property type="protein sequence ID" value="AXM90649.1"/>
    <property type="molecule type" value="mRNA"/>
</dbReference>
<dbReference type="SUPFAM" id="SSF56801">
    <property type="entry name" value="Acetyl-CoA synthetase-like"/>
    <property type="match status" value="1"/>
</dbReference>
<dbReference type="InterPro" id="IPR000873">
    <property type="entry name" value="AMP-dep_synth/lig_dom"/>
</dbReference>
<dbReference type="InterPro" id="IPR045851">
    <property type="entry name" value="AMP-bd_C_sf"/>
</dbReference>
<dbReference type="AlphaFoldDB" id="A0A346DKM1"/>
<dbReference type="InterPro" id="IPR042099">
    <property type="entry name" value="ANL_N_sf"/>
</dbReference>
<dbReference type="Gene3D" id="3.30.300.30">
    <property type="match status" value="1"/>
</dbReference>
<evidence type="ECO:0000259" key="1">
    <source>
        <dbReference type="Pfam" id="PF00501"/>
    </source>
</evidence>
<feature type="domain" description="AMP-dependent synthetase/ligase" evidence="1">
    <location>
        <begin position="25"/>
        <end position="398"/>
    </location>
</feature>
<reference evidence="2" key="1">
    <citation type="journal article" date="2016" name="Sci. Rep.">
        <title>Mass spectrometry analysis and transcriptome sequencing reveal glowing squid crystal proteins are in the same superfamily as firefly luciferase.</title>
        <authorList>
            <person name="Gimenez G."/>
            <person name="Metcalf P."/>
            <person name="Paterson N.G."/>
            <person name="Sharpe M.L."/>
        </authorList>
    </citation>
    <scope>NUCLEOTIDE SEQUENCE</scope>
    <source>
        <tissue evidence="2">Armtip with large light organs</tissue>
    </source>
</reference>
<dbReference type="EMBL" id="LC160297">
    <property type="protein sequence ID" value="BBB86723.1"/>
    <property type="molecule type" value="mRNA"/>
</dbReference>
<accession>A0A346DKM1</accession>
<gene>
    <name evidence="2" type="primary">luc3</name>
    <name evidence="3" type="synonym">WsciACS2</name>
</gene>
<protein>
    <submittedName>
        <fullName evidence="3">Acyl CoA synthetase</fullName>
    </submittedName>
    <submittedName>
        <fullName evidence="2">Luciferase-like protein 3</fullName>
    </submittedName>
</protein>
<evidence type="ECO:0000313" key="3">
    <source>
        <dbReference type="EMBL" id="BBB86723.1"/>
    </source>
</evidence>